<reference evidence="3 4" key="1">
    <citation type="submission" date="2023-08" db="EMBL/GenBank/DDBJ databases">
        <title>Annotated Genome Sequence of Vanrija albida AlHP1.</title>
        <authorList>
            <person name="Herzog R."/>
        </authorList>
    </citation>
    <scope>NUCLEOTIDE SEQUENCE [LARGE SCALE GENOMIC DNA]</scope>
    <source>
        <strain evidence="3 4">AlHP1</strain>
    </source>
</reference>
<sequence>MSDPYTTYARPKSGVGPVFRGFVIALGVLCALAALGWGGYRVALVGRWLAAVVQLHKAHSTVIASWVYNAATLVEGVLLVIVLAPTALTAVVYAIRRAPTGRWRWIVTLVVGIVCFCIIVGLRGGSKPDLDKYCDRVSQYGYYDWCYDVWAPNMGISAGTAVAFLLFMLLFTVFFYKNQPVGGSAGHVPLGMQPLGHPYAFAAGTGAAYSNQQYPPPAQPSTYDPYAPSGQYPYPTPYGTTYGSREADDKDSVHSRPQSIGYGAQSVGYGGPQAVGYGGAQSVGYGGPQYAYK</sequence>
<keyword evidence="2" id="KW-0812">Transmembrane</keyword>
<feature type="region of interest" description="Disordered" evidence="1">
    <location>
        <begin position="237"/>
        <end position="261"/>
    </location>
</feature>
<keyword evidence="4" id="KW-1185">Reference proteome</keyword>
<evidence type="ECO:0000256" key="2">
    <source>
        <dbReference type="SAM" id="Phobius"/>
    </source>
</evidence>
<dbReference type="Proteomes" id="UP001565368">
    <property type="component" value="Unassembled WGS sequence"/>
</dbReference>
<proteinExistence type="predicted"/>
<evidence type="ECO:0008006" key="5">
    <source>
        <dbReference type="Google" id="ProtNLM"/>
    </source>
</evidence>
<comment type="caution">
    <text evidence="3">The sequence shown here is derived from an EMBL/GenBank/DDBJ whole genome shotgun (WGS) entry which is preliminary data.</text>
</comment>
<evidence type="ECO:0000313" key="3">
    <source>
        <dbReference type="EMBL" id="KAL1410065.1"/>
    </source>
</evidence>
<protein>
    <recommendedName>
        <fullName evidence="5">MARVEL domain-containing protein</fullName>
    </recommendedName>
</protein>
<organism evidence="3 4">
    <name type="scientific">Vanrija albida</name>
    <dbReference type="NCBI Taxonomy" id="181172"/>
    <lineage>
        <taxon>Eukaryota</taxon>
        <taxon>Fungi</taxon>
        <taxon>Dikarya</taxon>
        <taxon>Basidiomycota</taxon>
        <taxon>Agaricomycotina</taxon>
        <taxon>Tremellomycetes</taxon>
        <taxon>Trichosporonales</taxon>
        <taxon>Trichosporonaceae</taxon>
        <taxon>Vanrija</taxon>
    </lineage>
</organism>
<feature type="compositionally biased region" description="Basic and acidic residues" evidence="1">
    <location>
        <begin position="245"/>
        <end position="254"/>
    </location>
</feature>
<feature type="transmembrane region" description="Helical" evidence="2">
    <location>
        <begin position="76"/>
        <end position="96"/>
    </location>
</feature>
<keyword evidence="2" id="KW-0472">Membrane</keyword>
<evidence type="ECO:0000313" key="4">
    <source>
        <dbReference type="Proteomes" id="UP001565368"/>
    </source>
</evidence>
<accession>A0ABR3Q5Q9</accession>
<dbReference type="RefSeq" id="XP_069210009.1">
    <property type="nucleotide sequence ID" value="XM_069352591.1"/>
</dbReference>
<dbReference type="GeneID" id="95985111"/>
<gene>
    <name evidence="3" type="ORF">Q8F55_004068</name>
</gene>
<keyword evidence="2" id="KW-1133">Transmembrane helix</keyword>
<evidence type="ECO:0000256" key="1">
    <source>
        <dbReference type="SAM" id="MobiDB-lite"/>
    </source>
</evidence>
<dbReference type="EMBL" id="JBBXJM010000003">
    <property type="protein sequence ID" value="KAL1410065.1"/>
    <property type="molecule type" value="Genomic_DNA"/>
</dbReference>
<name>A0ABR3Q5Q9_9TREE</name>
<feature type="transmembrane region" description="Helical" evidence="2">
    <location>
        <begin position="103"/>
        <end position="122"/>
    </location>
</feature>
<feature type="transmembrane region" description="Helical" evidence="2">
    <location>
        <begin position="21"/>
        <end position="40"/>
    </location>
</feature>
<feature type="transmembrane region" description="Helical" evidence="2">
    <location>
        <begin position="154"/>
        <end position="176"/>
    </location>
</feature>